<dbReference type="InterPro" id="IPR037365">
    <property type="entry name" value="Slowmo/Ups"/>
</dbReference>
<name>A0AAU9J8K9_9CILI</name>
<organism evidence="2 3">
    <name type="scientific">Blepharisma stoltei</name>
    <dbReference type="NCBI Taxonomy" id="1481888"/>
    <lineage>
        <taxon>Eukaryota</taxon>
        <taxon>Sar</taxon>
        <taxon>Alveolata</taxon>
        <taxon>Ciliophora</taxon>
        <taxon>Postciliodesmatophora</taxon>
        <taxon>Heterotrichea</taxon>
        <taxon>Heterotrichida</taxon>
        <taxon>Blepharismidae</taxon>
        <taxon>Blepharisma</taxon>
    </lineage>
</organism>
<accession>A0AAU9J8K9</accession>
<keyword evidence="3" id="KW-1185">Reference proteome</keyword>
<gene>
    <name evidence="2" type="ORF">BSTOLATCC_MIC17674</name>
</gene>
<evidence type="ECO:0000259" key="1">
    <source>
        <dbReference type="PROSITE" id="PS50904"/>
    </source>
</evidence>
<dbReference type="GO" id="GO:0005758">
    <property type="term" value="C:mitochondrial intermembrane space"/>
    <property type="evidence" value="ECO:0007669"/>
    <property type="project" value="InterPro"/>
</dbReference>
<comment type="caution">
    <text evidence="2">The sequence shown here is derived from an EMBL/GenBank/DDBJ whole genome shotgun (WGS) entry which is preliminary data.</text>
</comment>
<evidence type="ECO:0000313" key="2">
    <source>
        <dbReference type="EMBL" id="CAG9317050.1"/>
    </source>
</evidence>
<dbReference type="AlphaFoldDB" id="A0AAU9J8K9"/>
<dbReference type="Proteomes" id="UP001162131">
    <property type="component" value="Unassembled WGS sequence"/>
</dbReference>
<proteinExistence type="predicted"/>
<dbReference type="PROSITE" id="PS50904">
    <property type="entry name" value="PRELI_MSF1"/>
    <property type="match status" value="1"/>
</dbReference>
<dbReference type="EMBL" id="CAJZBQ010000017">
    <property type="protein sequence ID" value="CAG9317050.1"/>
    <property type="molecule type" value="Genomic_DNA"/>
</dbReference>
<dbReference type="PANTHER" id="PTHR11158">
    <property type="entry name" value="MSF1/PX19 RELATED"/>
    <property type="match status" value="1"/>
</dbReference>
<reference evidence="2" key="1">
    <citation type="submission" date="2021-09" db="EMBL/GenBank/DDBJ databases">
        <authorList>
            <consortium name="AG Swart"/>
            <person name="Singh M."/>
            <person name="Singh A."/>
            <person name="Seah K."/>
            <person name="Emmerich C."/>
        </authorList>
    </citation>
    <scope>NUCLEOTIDE SEQUENCE</scope>
    <source>
        <strain evidence="2">ATCC30299</strain>
    </source>
</reference>
<dbReference type="Pfam" id="PF04707">
    <property type="entry name" value="PRELI"/>
    <property type="match status" value="1"/>
</dbReference>
<dbReference type="InterPro" id="IPR006797">
    <property type="entry name" value="PRELI/MSF1_dom"/>
</dbReference>
<feature type="domain" description="PRELI/MSF1" evidence="1">
    <location>
        <begin position="3"/>
        <end position="163"/>
    </location>
</feature>
<evidence type="ECO:0000313" key="3">
    <source>
        <dbReference type="Proteomes" id="UP001162131"/>
    </source>
</evidence>
<sequence>MSENTIQLSHTFKQPWCMVARAYLAKYPHRKLSHVESVDTLERYVDEEGRLITTRILASSFMKFSSVFGFERSIIDPHKQSITLLTNNLTHRQFSTSREVCTYSVGENNTTNYVLQSTVIPAIGLGFLVGKLMNVVRGNFTKGTKVLEDIMHTKFNTPIFDSAQSFTEKWNQVSMKKKFKLLKKSVAEIEYFKNIDGSTFNEIVKVLSSHRDDIDVAYKYIKAFSENQCIDKVIDFMTLKDKKVLEDLINAIKRAYEKTMGSELFDQLLVKFRLAELNKL</sequence>
<protein>
    <recommendedName>
        <fullName evidence="1">PRELI/MSF1 domain-containing protein</fullName>
    </recommendedName>
</protein>